<dbReference type="InterPro" id="IPR001810">
    <property type="entry name" value="F-box_dom"/>
</dbReference>
<dbReference type="Gene3D" id="1.20.1280.50">
    <property type="match status" value="1"/>
</dbReference>
<dbReference type="SUPFAM" id="SSF81383">
    <property type="entry name" value="F-box domain"/>
    <property type="match status" value="1"/>
</dbReference>
<dbReference type="InterPro" id="IPR036047">
    <property type="entry name" value="F-box-like_dom_sf"/>
</dbReference>
<dbReference type="InterPro" id="IPR025886">
    <property type="entry name" value="PP2-like"/>
</dbReference>
<dbReference type="CDD" id="cd22162">
    <property type="entry name" value="F-box_AtSKIP3-like"/>
    <property type="match status" value="1"/>
</dbReference>
<sequence length="282" mass="32240">MGSGFSTSNDVGSPRSSNQQPTGLGDLPENCVAIVLSYLDPPDICNLARINRSFHRASSADFIWELKLPENHRILAEKLMFYKGSYEPLGKNDIYAGLCSPVRFSGGTKEVWMEKEGGGICMLASWKGMKITGIDDRRYWSHIPSLQSRFHTIAYLHQIWWFEVEGDLEFEFPAGRYSLFFRLKLGRPSKARYKTTQQVYGWNIKPVRFQFSVSNGERATSQRFLNDSNKWQHCHVGDFVIKDSYKPTKINFSMTQIDCTHQKGGLALDSVFICPNKLDVVW</sequence>
<proteinExistence type="predicted"/>
<dbReference type="PANTHER" id="PTHR31960:SF30">
    <property type="entry name" value="OS04G0571300 PROTEIN"/>
    <property type="match status" value="1"/>
</dbReference>
<dbReference type="AlphaFoldDB" id="A0A5N6P6G0"/>
<evidence type="ECO:0000259" key="2">
    <source>
        <dbReference type="PROSITE" id="PS50181"/>
    </source>
</evidence>
<feature type="compositionally biased region" description="Polar residues" evidence="1">
    <location>
        <begin position="1"/>
        <end position="22"/>
    </location>
</feature>
<name>A0A5N6P6G0_9ASTR</name>
<dbReference type="SMART" id="SM00256">
    <property type="entry name" value="FBOX"/>
    <property type="match status" value="1"/>
</dbReference>
<dbReference type="PROSITE" id="PS50181">
    <property type="entry name" value="FBOX"/>
    <property type="match status" value="1"/>
</dbReference>
<dbReference type="Pfam" id="PF14299">
    <property type="entry name" value="PP2"/>
    <property type="match status" value="1"/>
</dbReference>
<gene>
    <name evidence="3" type="ORF">E3N88_12740</name>
</gene>
<comment type="caution">
    <text evidence="3">The sequence shown here is derived from an EMBL/GenBank/DDBJ whole genome shotgun (WGS) entry which is preliminary data.</text>
</comment>
<dbReference type="PANTHER" id="PTHR31960">
    <property type="entry name" value="F-BOX PROTEIN PP2-A15"/>
    <property type="match status" value="1"/>
</dbReference>
<organism evidence="3 4">
    <name type="scientific">Mikania micrantha</name>
    <name type="common">bitter vine</name>
    <dbReference type="NCBI Taxonomy" id="192012"/>
    <lineage>
        <taxon>Eukaryota</taxon>
        <taxon>Viridiplantae</taxon>
        <taxon>Streptophyta</taxon>
        <taxon>Embryophyta</taxon>
        <taxon>Tracheophyta</taxon>
        <taxon>Spermatophyta</taxon>
        <taxon>Magnoliopsida</taxon>
        <taxon>eudicotyledons</taxon>
        <taxon>Gunneridae</taxon>
        <taxon>Pentapetalae</taxon>
        <taxon>asterids</taxon>
        <taxon>campanulids</taxon>
        <taxon>Asterales</taxon>
        <taxon>Asteraceae</taxon>
        <taxon>Asteroideae</taxon>
        <taxon>Heliantheae alliance</taxon>
        <taxon>Eupatorieae</taxon>
        <taxon>Mikania</taxon>
    </lineage>
</organism>
<evidence type="ECO:0000313" key="3">
    <source>
        <dbReference type="EMBL" id="KAD5961267.1"/>
    </source>
</evidence>
<keyword evidence="4" id="KW-1185">Reference proteome</keyword>
<dbReference type="Pfam" id="PF12937">
    <property type="entry name" value="F-box-like"/>
    <property type="match status" value="1"/>
</dbReference>
<evidence type="ECO:0000256" key="1">
    <source>
        <dbReference type="SAM" id="MobiDB-lite"/>
    </source>
</evidence>
<evidence type="ECO:0000313" key="4">
    <source>
        <dbReference type="Proteomes" id="UP000326396"/>
    </source>
</evidence>
<dbReference type="EMBL" id="SZYD01000006">
    <property type="protein sequence ID" value="KAD5961267.1"/>
    <property type="molecule type" value="Genomic_DNA"/>
</dbReference>
<dbReference type="OrthoDB" id="9970274at2759"/>
<accession>A0A5N6P6G0</accession>
<protein>
    <recommendedName>
        <fullName evidence="2">F-box domain-containing protein</fullName>
    </recommendedName>
</protein>
<reference evidence="3 4" key="1">
    <citation type="submission" date="2019-05" db="EMBL/GenBank/DDBJ databases">
        <title>Mikania micrantha, genome provides insights into the molecular mechanism of rapid growth.</title>
        <authorList>
            <person name="Liu B."/>
        </authorList>
    </citation>
    <scope>NUCLEOTIDE SEQUENCE [LARGE SCALE GENOMIC DNA]</scope>
    <source>
        <strain evidence="3">NLD-2019</strain>
        <tissue evidence="3">Leaf</tissue>
    </source>
</reference>
<feature type="domain" description="F-box" evidence="2">
    <location>
        <begin position="21"/>
        <end position="67"/>
    </location>
</feature>
<dbReference type="Proteomes" id="UP000326396">
    <property type="component" value="Linkage Group LG14"/>
</dbReference>
<feature type="region of interest" description="Disordered" evidence="1">
    <location>
        <begin position="1"/>
        <end position="24"/>
    </location>
</feature>